<dbReference type="GO" id="GO:0008762">
    <property type="term" value="F:UDP-N-acetylmuramate dehydrogenase activity"/>
    <property type="evidence" value="ECO:0007669"/>
    <property type="project" value="UniProtKB-UniRule"/>
</dbReference>
<evidence type="ECO:0000256" key="8">
    <source>
        <dbReference type="ARBA" id="ARBA00022827"/>
    </source>
</evidence>
<keyword evidence="10 16" id="KW-0133">Cell shape</keyword>
<dbReference type="PROSITE" id="PS51387">
    <property type="entry name" value="FAD_PCMH"/>
    <property type="match status" value="1"/>
</dbReference>
<dbReference type="EC" id="1.3.1.98" evidence="16"/>
<dbReference type="Pfam" id="PF01565">
    <property type="entry name" value="FAD_binding_4"/>
    <property type="match status" value="1"/>
</dbReference>
<dbReference type="InterPro" id="IPR006094">
    <property type="entry name" value="Oxid_FAD_bind_N"/>
</dbReference>
<dbReference type="UniPathway" id="UPA00219"/>
<dbReference type="Pfam" id="PF02873">
    <property type="entry name" value="MurB_C"/>
    <property type="match status" value="1"/>
</dbReference>
<dbReference type="InterPro" id="IPR011601">
    <property type="entry name" value="MurB_C"/>
</dbReference>
<sequence>MEIKEKFNLDQVTTFRIGGPADFYCVVQTLEELKEALKFARGKDLAVFILAGGSNLLFADAGFRGMVINIAIKGIEILHDDDNRVEIRVGSGEVWDDIAALCALKELWGIENLSGIPGRSGAIPIQNVGAYGQEASRVVSSVEVLDLEELEIQIFNNDQCGFEYRQSNFNTIWKNKYAILSVTFTLARQPKPNLSYIDLSNYFAGANNPSPGLPEIRQAVIAIRSKKFPDLNEFGCAGSCFKNLILTPQNYLRLEQTLGRNFSPEIVSRLQELKLRFAEEKRIKIPAAFLVDICGLKGQSIGAARLWKNQALVIVNTGSAKARDVAGLFKLVRQEVFAKTGMRLVSEPEWVGFSEQELAKYFEIPNDKS</sequence>
<evidence type="ECO:0000256" key="16">
    <source>
        <dbReference type="HAMAP-Rule" id="MF_00037"/>
    </source>
</evidence>
<dbReference type="Gene3D" id="3.30.465.10">
    <property type="match status" value="1"/>
</dbReference>
<dbReference type="GO" id="GO:0008360">
    <property type="term" value="P:regulation of cell shape"/>
    <property type="evidence" value="ECO:0007669"/>
    <property type="project" value="UniProtKB-KW"/>
</dbReference>
<comment type="subcellular location">
    <subcellularLocation>
        <location evidence="3 16">Cytoplasm</location>
    </subcellularLocation>
</comment>
<comment type="function">
    <text evidence="2 16">Cell wall formation.</text>
</comment>
<dbReference type="GO" id="GO:0071555">
    <property type="term" value="P:cell wall organization"/>
    <property type="evidence" value="ECO:0007669"/>
    <property type="project" value="UniProtKB-KW"/>
</dbReference>
<evidence type="ECO:0000256" key="9">
    <source>
        <dbReference type="ARBA" id="ARBA00022857"/>
    </source>
</evidence>
<dbReference type="GO" id="GO:0071949">
    <property type="term" value="F:FAD binding"/>
    <property type="evidence" value="ECO:0007669"/>
    <property type="project" value="InterPro"/>
</dbReference>
<dbReference type="SUPFAM" id="SSF56176">
    <property type="entry name" value="FAD-binding/transporter-associated domain-like"/>
    <property type="match status" value="1"/>
</dbReference>
<dbReference type="NCBIfam" id="NF000755">
    <property type="entry name" value="PRK00046.1"/>
    <property type="match status" value="1"/>
</dbReference>
<name>A0A1F5PJW5_9BACT</name>
<dbReference type="AlphaFoldDB" id="A0A1F5PJW5"/>
<dbReference type="GO" id="GO:0051301">
    <property type="term" value="P:cell division"/>
    <property type="evidence" value="ECO:0007669"/>
    <property type="project" value="UniProtKB-KW"/>
</dbReference>
<keyword evidence="13 16" id="KW-0131">Cell cycle</keyword>
<keyword evidence="12 16" id="KW-0560">Oxidoreductase</keyword>
<evidence type="ECO:0000256" key="4">
    <source>
        <dbReference type="ARBA" id="ARBA00004752"/>
    </source>
</evidence>
<evidence type="ECO:0000256" key="10">
    <source>
        <dbReference type="ARBA" id="ARBA00022960"/>
    </source>
</evidence>
<reference evidence="18 19" key="1">
    <citation type="journal article" date="2016" name="Nat. Commun.">
        <title>Thousands of microbial genomes shed light on interconnected biogeochemical processes in an aquifer system.</title>
        <authorList>
            <person name="Anantharaman K."/>
            <person name="Brown C.T."/>
            <person name="Hug L.A."/>
            <person name="Sharon I."/>
            <person name="Castelle C.J."/>
            <person name="Probst A.J."/>
            <person name="Thomas B.C."/>
            <person name="Singh A."/>
            <person name="Wilkins M.J."/>
            <person name="Karaoz U."/>
            <person name="Brodie E.L."/>
            <person name="Williams K.H."/>
            <person name="Hubbard S.S."/>
            <person name="Banfield J.F."/>
        </authorList>
    </citation>
    <scope>NUCLEOTIDE SEQUENCE [LARGE SCALE GENOMIC DNA]</scope>
</reference>
<dbReference type="SUPFAM" id="SSF56194">
    <property type="entry name" value="Uridine diphospho-N-Acetylenolpyruvylglucosamine reductase, MurB, C-terminal domain"/>
    <property type="match status" value="1"/>
</dbReference>
<comment type="caution">
    <text evidence="18">The sequence shown here is derived from an EMBL/GenBank/DDBJ whole genome shotgun (WGS) entry which is preliminary data.</text>
</comment>
<comment type="catalytic activity">
    <reaction evidence="15 16">
        <text>UDP-N-acetyl-alpha-D-muramate + NADP(+) = UDP-N-acetyl-3-O-(1-carboxyvinyl)-alpha-D-glucosamine + NADPH + H(+)</text>
        <dbReference type="Rhea" id="RHEA:12248"/>
        <dbReference type="ChEBI" id="CHEBI:15378"/>
        <dbReference type="ChEBI" id="CHEBI:57783"/>
        <dbReference type="ChEBI" id="CHEBI:58349"/>
        <dbReference type="ChEBI" id="CHEBI:68483"/>
        <dbReference type="ChEBI" id="CHEBI:70757"/>
        <dbReference type="EC" id="1.3.1.98"/>
    </reaction>
</comment>
<feature type="domain" description="FAD-binding PCMH-type" evidence="17">
    <location>
        <begin position="16"/>
        <end position="189"/>
    </location>
</feature>
<evidence type="ECO:0000313" key="18">
    <source>
        <dbReference type="EMBL" id="OGE89962.1"/>
    </source>
</evidence>
<dbReference type="EMBL" id="MFEY01000007">
    <property type="protein sequence ID" value="OGE89962.1"/>
    <property type="molecule type" value="Genomic_DNA"/>
</dbReference>
<evidence type="ECO:0000256" key="1">
    <source>
        <dbReference type="ARBA" id="ARBA00001974"/>
    </source>
</evidence>
<dbReference type="GO" id="GO:0005829">
    <property type="term" value="C:cytosol"/>
    <property type="evidence" value="ECO:0007669"/>
    <property type="project" value="TreeGrafter"/>
</dbReference>
<dbReference type="InterPro" id="IPR003170">
    <property type="entry name" value="MurB"/>
</dbReference>
<evidence type="ECO:0000256" key="3">
    <source>
        <dbReference type="ARBA" id="ARBA00004496"/>
    </source>
</evidence>
<evidence type="ECO:0000256" key="7">
    <source>
        <dbReference type="ARBA" id="ARBA00022630"/>
    </source>
</evidence>
<dbReference type="PANTHER" id="PTHR21071:SF4">
    <property type="entry name" value="UDP-N-ACETYLENOLPYRUVOYLGLUCOSAMINE REDUCTASE"/>
    <property type="match status" value="1"/>
</dbReference>
<dbReference type="HAMAP" id="MF_00037">
    <property type="entry name" value="MurB"/>
    <property type="match status" value="1"/>
</dbReference>
<keyword evidence="6 16" id="KW-0132">Cell division</keyword>
<proteinExistence type="inferred from homology"/>
<feature type="active site" evidence="16">
    <location>
        <position position="165"/>
    </location>
</feature>
<organism evidence="18 19">
    <name type="scientific">Candidatus Doudnabacteria bacterium RIFCSPHIGHO2_12_FULL_48_16</name>
    <dbReference type="NCBI Taxonomy" id="1817838"/>
    <lineage>
        <taxon>Bacteria</taxon>
        <taxon>Candidatus Doudnaibacteriota</taxon>
    </lineage>
</organism>
<dbReference type="InterPro" id="IPR036635">
    <property type="entry name" value="MurB_C_sf"/>
</dbReference>
<evidence type="ECO:0000256" key="15">
    <source>
        <dbReference type="ARBA" id="ARBA00048914"/>
    </source>
</evidence>
<comment type="cofactor">
    <cofactor evidence="1 16">
        <name>FAD</name>
        <dbReference type="ChEBI" id="CHEBI:57692"/>
    </cofactor>
</comment>
<dbReference type="Gene3D" id="3.30.43.10">
    <property type="entry name" value="Uridine Diphospho-n-acetylenolpyruvylglucosamine Reductase, domain 2"/>
    <property type="match status" value="1"/>
</dbReference>
<evidence type="ECO:0000256" key="12">
    <source>
        <dbReference type="ARBA" id="ARBA00023002"/>
    </source>
</evidence>
<feature type="active site" evidence="16">
    <location>
        <position position="347"/>
    </location>
</feature>
<evidence type="ECO:0000256" key="6">
    <source>
        <dbReference type="ARBA" id="ARBA00022618"/>
    </source>
</evidence>
<dbReference type="InterPro" id="IPR016167">
    <property type="entry name" value="FAD-bd_PCMH_sub1"/>
</dbReference>
<dbReference type="NCBIfam" id="TIGR00179">
    <property type="entry name" value="murB"/>
    <property type="match status" value="1"/>
</dbReference>
<evidence type="ECO:0000256" key="5">
    <source>
        <dbReference type="ARBA" id="ARBA00022490"/>
    </source>
</evidence>
<keyword evidence="14 16" id="KW-0961">Cell wall biogenesis/degradation</keyword>
<dbReference type="InterPro" id="IPR016166">
    <property type="entry name" value="FAD-bd_PCMH"/>
</dbReference>
<comment type="similarity">
    <text evidence="16">Belongs to the MurB family.</text>
</comment>
<dbReference type="GO" id="GO:0009252">
    <property type="term" value="P:peptidoglycan biosynthetic process"/>
    <property type="evidence" value="ECO:0007669"/>
    <property type="project" value="UniProtKB-UniRule"/>
</dbReference>
<keyword evidence="7 16" id="KW-0285">Flavoprotein</keyword>
<dbReference type="PANTHER" id="PTHR21071">
    <property type="entry name" value="UDP-N-ACETYLENOLPYRUVOYLGLUCOSAMINE REDUCTASE"/>
    <property type="match status" value="1"/>
</dbReference>
<evidence type="ECO:0000259" key="17">
    <source>
        <dbReference type="PROSITE" id="PS51387"/>
    </source>
</evidence>
<dbReference type="InterPro" id="IPR016169">
    <property type="entry name" value="FAD-bd_PCMH_sub2"/>
</dbReference>
<evidence type="ECO:0000256" key="2">
    <source>
        <dbReference type="ARBA" id="ARBA00003921"/>
    </source>
</evidence>
<accession>A0A1F5PJW5</accession>
<keyword evidence="11 16" id="KW-0573">Peptidoglycan synthesis</keyword>
<evidence type="ECO:0000256" key="14">
    <source>
        <dbReference type="ARBA" id="ARBA00023316"/>
    </source>
</evidence>
<dbReference type="InterPro" id="IPR036318">
    <property type="entry name" value="FAD-bd_PCMH-like_sf"/>
</dbReference>
<keyword evidence="8 16" id="KW-0274">FAD</keyword>
<evidence type="ECO:0000256" key="11">
    <source>
        <dbReference type="ARBA" id="ARBA00022984"/>
    </source>
</evidence>
<keyword evidence="5 16" id="KW-0963">Cytoplasm</keyword>
<dbReference type="Gene3D" id="3.90.78.10">
    <property type="entry name" value="UDP-N-acetylenolpyruvoylglucosamine reductase, C-terminal domain"/>
    <property type="match status" value="1"/>
</dbReference>
<feature type="active site" description="Proton donor" evidence="16">
    <location>
        <position position="239"/>
    </location>
</feature>
<comment type="pathway">
    <text evidence="4 16">Cell wall biogenesis; peptidoglycan biosynthesis.</text>
</comment>
<protein>
    <recommendedName>
        <fullName evidence="16">UDP-N-acetylenolpyruvoylglucosamine reductase</fullName>
        <ecNumber evidence="16">1.3.1.98</ecNumber>
    </recommendedName>
    <alternativeName>
        <fullName evidence="16">UDP-N-acetylmuramate dehydrogenase</fullName>
    </alternativeName>
</protein>
<evidence type="ECO:0000313" key="19">
    <source>
        <dbReference type="Proteomes" id="UP000177682"/>
    </source>
</evidence>
<keyword evidence="9 16" id="KW-0521">NADP</keyword>
<dbReference type="Proteomes" id="UP000177682">
    <property type="component" value="Unassembled WGS sequence"/>
</dbReference>
<evidence type="ECO:0000256" key="13">
    <source>
        <dbReference type="ARBA" id="ARBA00023306"/>
    </source>
</evidence>
<gene>
    <name evidence="16" type="primary">murB</name>
    <name evidence="18" type="ORF">A3E29_02515</name>
</gene>